<feature type="compositionally biased region" description="Pro residues" evidence="1">
    <location>
        <begin position="1"/>
        <end position="11"/>
    </location>
</feature>
<evidence type="ECO:0000313" key="5">
    <source>
        <dbReference type="Proteomes" id="UP001139353"/>
    </source>
</evidence>
<feature type="domain" description="PAS" evidence="2">
    <location>
        <begin position="413"/>
        <end position="465"/>
    </location>
</feature>
<dbReference type="InterPro" id="IPR011495">
    <property type="entry name" value="Sig_transdc_His_kin_sub2_dim/P"/>
</dbReference>
<dbReference type="InterPro" id="IPR052155">
    <property type="entry name" value="Biofilm_reg_signaling"/>
</dbReference>
<evidence type="ECO:0000313" key="4">
    <source>
        <dbReference type="EMBL" id="MCK9684590.1"/>
    </source>
</evidence>
<dbReference type="InterPro" id="IPR000014">
    <property type="entry name" value="PAS"/>
</dbReference>
<proteinExistence type="predicted"/>
<reference evidence="4" key="1">
    <citation type="submission" date="2021-11" db="EMBL/GenBank/DDBJ databases">
        <title>BS-T2-15 a new species belonging to the Comamonadaceae family isolated from the soil of a French oak forest.</title>
        <authorList>
            <person name="Mieszkin S."/>
            <person name="Alain K."/>
        </authorList>
    </citation>
    <scope>NUCLEOTIDE SEQUENCE</scope>
    <source>
        <strain evidence="4">BS-T2-15</strain>
    </source>
</reference>
<feature type="region of interest" description="Disordered" evidence="1">
    <location>
        <begin position="1"/>
        <end position="32"/>
    </location>
</feature>
<feature type="domain" description="PAS" evidence="2">
    <location>
        <begin position="664"/>
        <end position="710"/>
    </location>
</feature>
<dbReference type="EMBL" id="JAJLJH010000001">
    <property type="protein sequence ID" value="MCK9684590.1"/>
    <property type="molecule type" value="Genomic_DNA"/>
</dbReference>
<feature type="domain" description="PAC" evidence="3">
    <location>
        <begin position="487"/>
        <end position="538"/>
    </location>
</feature>
<dbReference type="PROSITE" id="PS50112">
    <property type="entry name" value="PAS"/>
    <property type="match status" value="2"/>
</dbReference>
<dbReference type="InterPro" id="IPR000700">
    <property type="entry name" value="PAS-assoc_C"/>
</dbReference>
<dbReference type="Pfam" id="PF13188">
    <property type="entry name" value="PAS_8"/>
    <property type="match status" value="1"/>
</dbReference>
<evidence type="ECO:0000256" key="1">
    <source>
        <dbReference type="SAM" id="MobiDB-lite"/>
    </source>
</evidence>
<dbReference type="NCBIfam" id="TIGR00229">
    <property type="entry name" value="sensory_box"/>
    <property type="match status" value="2"/>
</dbReference>
<dbReference type="Pfam" id="PF08448">
    <property type="entry name" value="PAS_4"/>
    <property type="match status" value="1"/>
</dbReference>
<dbReference type="Pfam" id="PF13426">
    <property type="entry name" value="PAS_9"/>
    <property type="match status" value="2"/>
</dbReference>
<dbReference type="Gene3D" id="3.30.450.20">
    <property type="entry name" value="PAS domain"/>
    <property type="match status" value="4"/>
</dbReference>
<dbReference type="PANTHER" id="PTHR44757">
    <property type="entry name" value="DIGUANYLATE CYCLASE DGCP"/>
    <property type="match status" value="1"/>
</dbReference>
<dbReference type="PANTHER" id="PTHR44757:SF2">
    <property type="entry name" value="BIOFILM ARCHITECTURE MAINTENANCE PROTEIN MBAA"/>
    <property type="match status" value="1"/>
</dbReference>
<feature type="compositionally biased region" description="Low complexity" evidence="1">
    <location>
        <begin position="23"/>
        <end position="32"/>
    </location>
</feature>
<dbReference type="AlphaFoldDB" id="A0A9X2C145"/>
<dbReference type="InterPro" id="IPR001610">
    <property type="entry name" value="PAC"/>
</dbReference>
<dbReference type="InterPro" id="IPR035965">
    <property type="entry name" value="PAS-like_dom_sf"/>
</dbReference>
<accession>A0A9X2C145</accession>
<dbReference type="PROSITE" id="PS50113">
    <property type="entry name" value="PAC"/>
    <property type="match status" value="1"/>
</dbReference>
<dbReference type="SMART" id="SM00086">
    <property type="entry name" value="PAC"/>
    <property type="match status" value="3"/>
</dbReference>
<gene>
    <name evidence="4" type="ORF">LPC04_02590</name>
</gene>
<dbReference type="InterPro" id="IPR036890">
    <property type="entry name" value="HATPase_C_sf"/>
</dbReference>
<organism evidence="4 5">
    <name type="scientific">Scleromatobacter humisilvae</name>
    <dbReference type="NCBI Taxonomy" id="2897159"/>
    <lineage>
        <taxon>Bacteria</taxon>
        <taxon>Pseudomonadati</taxon>
        <taxon>Pseudomonadota</taxon>
        <taxon>Betaproteobacteria</taxon>
        <taxon>Burkholderiales</taxon>
        <taxon>Sphaerotilaceae</taxon>
        <taxon>Scleromatobacter</taxon>
    </lineage>
</organism>
<name>A0A9X2C145_9BURK</name>
<evidence type="ECO:0000259" key="3">
    <source>
        <dbReference type="PROSITE" id="PS50113"/>
    </source>
</evidence>
<dbReference type="SMART" id="SM00091">
    <property type="entry name" value="PAS"/>
    <property type="match status" value="5"/>
</dbReference>
<protein>
    <submittedName>
        <fullName evidence="4">PAS domain S-box protein</fullName>
    </submittedName>
</protein>
<dbReference type="InterPro" id="IPR013656">
    <property type="entry name" value="PAS_4"/>
</dbReference>
<dbReference type="SUPFAM" id="SSF55785">
    <property type="entry name" value="PYP-like sensor domain (PAS domain)"/>
    <property type="match status" value="4"/>
</dbReference>
<evidence type="ECO:0000259" key="2">
    <source>
        <dbReference type="PROSITE" id="PS50112"/>
    </source>
</evidence>
<dbReference type="Gene3D" id="3.30.565.10">
    <property type="entry name" value="Histidine kinase-like ATPase, C-terminal domain"/>
    <property type="match status" value="1"/>
</dbReference>
<keyword evidence="5" id="KW-1185">Reference proteome</keyword>
<comment type="caution">
    <text evidence="4">The sequence shown here is derived from an EMBL/GenBank/DDBJ whole genome shotgun (WGS) entry which is preliminary data.</text>
</comment>
<sequence length="1011" mass="108607">MSSTPPTPPKTRAPVLPRQPLMGPGAATSAGPAAAIEDLRGELQGWFEMSPLGQVVFDESGAVLRHNAALTQMLGPLPGQLRETSDEFRLLLGWPAELPAVAATRTQDGWLASASGEPLRVRVRVRGVPTGGGRLAGSAARWIAMFEDRNIEDERDIARVEIQALMGTAGIGVATWDAARGWVGSVQRGSRTGAPDGDATSAGGSLMAVGRDLVEAESMADYERLQAALRTRSRIEVRYAVRHHESGRRWLMTRVEPAELGPQRGAFSVVTVDVTEEETARRRNQDLLTELTTILDVSPAGIAYLRGEELVRCNHRFETLLGGSDYPAGKPFDEILASAGVPAETVASLIDAVRDVGTLETELLLPAGTHRRTAIWCTLALRRTHETAPGAIGMVVVLADATRMKSQQSELEALARERELMFNLSDVGIVYQRDGQIERANQAMADLVGYAPEALKGSPMSRLYESEAAWQHYVHLETRDMATLGRSHGERQVRRRDGALFWAQVSTRPVAIDKPSAGTIMSFVNIDERQRARESLVQQADRTRAILDSVLVGIVTVGDAGIEWMNRSARRMFGGELADFIGAPISVVAGDELDHPLRRTDYGETLEEGQAETFECRLRARDGRHFWVVGNVVVTGQSTANRQLTYALLDIERRRQAEVSIVQARASLQRIIETAPLAIALFDAASQQVVQLNQMAATFAGRPMKEILGRVPSQWLPGPEGAKLSADLHRALATPGSVQRELRRAADGAAAGVDGEGAHGVWDIRIVSLRSAADAPDQLLMVASDVTAQRAADEARLAAAIAQREMLIKEVHHRIKNNLQGVAGLLQQSASRHPEAAGAIAEAVSQVHAIAQVHGLQVGVTGPMRVRGVVEAIATSVQRMFGRTIHVEVHGPAPHRFALTEADSIPIALTVNELFTNAIKHSTPAAGEAATDIRCRVDCTDATVAIAIANRGTLAPGFSLAAIPAGVSGLGLVRSLLPRKGARLALQAHGDEVVARLELAPPAVALLEAGP</sequence>
<dbReference type="Proteomes" id="UP001139353">
    <property type="component" value="Unassembled WGS sequence"/>
</dbReference>
<dbReference type="CDD" id="cd00130">
    <property type="entry name" value="PAS"/>
    <property type="match status" value="2"/>
</dbReference>
<dbReference type="RefSeq" id="WP_275680616.1">
    <property type="nucleotide sequence ID" value="NZ_JAJLJH010000001.1"/>
</dbReference>
<dbReference type="Pfam" id="PF07568">
    <property type="entry name" value="HisKA_2"/>
    <property type="match status" value="1"/>
</dbReference>
<dbReference type="SUPFAM" id="SSF55874">
    <property type="entry name" value="ATPase domain of HSP90 chaperone/DNA topoisomerase II/histidine kinase"/>
    <property type="match status" value="1"/>
</dbReference>